<evidence type="ECO:0000256" key="1">
    <source>
        <dbReference type="ARBA" id="ARBA00008416"/>
    </source>
</evidence>
<dbReference type="PIRSF" id="PIRSF006232">
    <property type="entry name" value="Pirin"/>
    <property type="match status" value="1"/>
</dbReference>
<name>A0ABX1YAR7_9BACL</name>
<dbReference type="InterPro" id="IPR011051">
    <property type="entry name" value="RmlC_Cupin_sf"/>
</dbReference>
<sequence length="256" mass="28067">MKVQVFSAEQQGVGAFDGGKFLEQRAISFPGEKTAVDRVGSLFYWAWGKASEVSEIGMHPHKAFEIVTYVIDGLVEHQDSLGSLETVTNGGAQVIQAGSGVYHAEAFRRAGSEAMQIWFEPHLSQTVKKPAAYHQYEHEKFSIRHIGGATLKTVIGGDSPIKLDADVNMYDWSLEPGSEFSYTLTPSRPLAFLVIRGQGTSEIAAEELQAWSHKDFAIVQATTEGEALHLSANSDQGLRIIAIEVPEDPGYTLYHK</sequence>
<reference evidence="4 5" key="1">
    <citation type="submission" date="2019-10" db="EMBL/GenBank/DDBJ databases">
        <title>Description of Paenibacillus terrestris sp. nov.</title>
        <authorList>
            <person name="Carlier A."/>
            <person name="Qi S."/>
        </authorList>
    </citation>
    <scope>NUCLEOTIDE SEQUENCE [LARGE SCALE GENOMIC DNA]</scope>
    <source>
        <strain evidence="4 5">LMG 31458</strain>
    </source>
</reference>
<organism evidence="4 5">
    <name type="scientific">Paenibacillus phytorum</name>
    <dbReference type="NCBI Taxonomy" id="2654977"/>
    <lineage>
        <taxon>Bacteria</taxon>
        <taxon>Bacillati</taxon>
        <taxon>Bacillota</taxon>
        <taxon>Bacilli</taxon>
        <taxon>Bacillales</taxon>
        <taxon>Paenibacillaceae</taxon>
        <taxon>Paenibacillus</taxon>
    </lineage>
</organism>
<dbReference type="SUPFAM" id="SSF51182">
    <property type="entry name" value="RmlC-like cupins"/>
    <property type="match status" value="1"/>
</dbReference>
<accession>A0ABX1YAR7</accession>
<dbReference type="InterPro" id="IPR012093">
    <property type="entry name" value="Pirin"/>
</dbReference>
<evidence type="ECO:0000313" key="5">
    <source>
        <dbReference type="Proteomes" id="UP000616779"/>
    </source>
</evidence>
<dbReference type="InterPro" id="IPR014710">
    <property type="entry name" value="RmlC-like_jellyroll"/>
</dbReference>
<dbReference type="Proteomes" id="UP000616779">
    <property type="component" value="Unassembled WGS sequence"/>
</dbReference>
<protein>
    <recommendedName>
        <fullName evidence="3">Pirin N-terminal domain-containing protein</fullName>
    </recommendedName>
</protein>
<dbReference type="Pfam" id="PF02678">
    <property type="entry name" value="Pirin"/>
    <property type="match status" value="1"/>
</dbReference>
<evidence type="ECO:0000313" key="4">
    <source>
        <dbReference type="EMBL" id="NOU77048.1"/>
    </source>
</evidence>
<proteinExistence type="inferred from homology"/>
<keyword evidence="5" id="KW-1185">Reference proteome</keyword>
<dbReference type="InterPro" id="IPR003829">
    <property type="entry name" value="Pirin_N_dom"/>
</dbReference>
<feature type="domain" description="Pirin N-terminal" evidence="3">
    <location>
        <begin position="52"/>
        <end position="118"/>
    </location>
</feature>
<dbReference type="Gene3D" id="2.60.120.10">
    <property type="entry name" value="Jelly Rolls"/>
    <property type="match status" value="1"/>
</dbReference>
<dbReference type="RefSeq" id="WP_171649583.1">
    <property type="nucleotide sequence ID" value="NZ_WHOA01000257.1"/>
</dbReference>
<evidence type="ECO:0000259" key="3">
    <source>
        <dbReference type="Pfam" id="PF02678"/>
    </source>
</evidence>
<evidence type="ECO:0000256" key="2">
    <source>
        <dbReference type="RuleBase" id="RU003457"/>
    </source>
</evidence>
<comment type="similarity">
    <text evidence="1 2">Belongs to the pirin family.</text>
</comment>
<dbReference type="PANTHER" id="PTHR43212:SF3">
    <property type="entry name" value="QUERCETIN 2,3-DIOXYGENASE"/>
    <property type="match status" value="1"/>
</dbReference>
<dbReference type="EMBL" id="WHOA01000257">
    <property type="protein sequence ID" value="NOU77048.1"/>
    <property type="molecule type" value="Genomic_DNA"/>
</dbReference>
<dbReference type="PANTHER" id="PTHR43212">
    <property type="entry name" value="QUERCETIN 2,3-DIOXYGENASE"/>
    <property type="match status" value="1"/>
</dbReference>
<gene>
    <name evidence="4" type="ORF">GC098_37785</name>
</gene>
<comment type="caution">
    <text evidence="4">The sequence shown here is derived from an EMBL/GenBank/DDBJ whole genome shotgun (WGS) entry which is preliminary data.</text>
</comment>